<dbReference type="Proteomes" id="UP001209486">
    <property type="component" value="Unassembled WGS sequence"/>
</dbReference>
<evidence type="ECO:0000313" key="4">
    <source>
        <dbReference type="EMBL" id="STO17389.1"/>
    </source>
</evidence>
<dbReference type="RefSeq" id="WP_081456798.1">
    <property type="nucleotide sequence ID" value="NZ_VSZW01000001.1"/>
</dbReference>
<sequence>MILTMTWLGIVWLFLGIYALAMLVFTLVWLFFKVRGAYRALRCIELPESDVVPPDTQVVFHAPGPTGDPETLSSARVRHQEIKQQRRVNKQRRLRRAQERWASHGLVGAPR</sequence>
<reference evidence="3 6" key="2">
    <citation type="submission" date="2019-08" db="EMBL/GenBank/DDBJ databases">
        <title>Comparison of rpoB and gyrB Sequences from Mobiluncus Species and Development of a Multiplex PCR Method for Clinical Detection of Mobiluncus curtisii and Mobiluncus mulieris.</title>
        <authorList>
            <person name="Yang L."/>
            <person name="Shen Y."/>
            <person name="Xu G."/>
            <person name="Shu L.-B."/>
            <person name="Hu J."/>
            <person name="Zhang R."/>
            <person name="Wang Y."/>
            <person name="Zhou H.-W."/>
            <person name="Zhang X."/>
        </authorList>
    </citation>
    <scope>NUCLEOTIDE SEQUENCE [LARGE SCALE GENOMIC DNA]</scope>
    <source>
        <strain evidence="3 6">M26</strain>
    </source>
</reference>
<gene>
    <name evidence="3" type="ORF">FYZ43_01520</name>
    <name evidence="4" type="ORF">NCTC11819_01979</name>
</gene>
<dbReference type="Proteomes" id="UP000255284">
    <property type="component" value="Unassembled WGS sequence"/>
</dbReference>
<organism evidence="4 5">
    <name type="scientific">Mobiluncus mulieris</name>
    <dbReference type="NCBI Taxonomy" id="2052"/>
    <lineage>
        <taxon>Bacteria</taxon>
        <taxon>Bacillati</taxon>
        <taxon>Actinomycetota</taxon>
        <taxon>Actinomycetes</taxon>
        <taxon>Actinomycetales</taxon>
        <taxon>Actinomycetaceae</taxon>
        <taxon>Mobiluncus</taxon>
    </lineage>
</organism>
<evidence type="ECO:0000313" key="3">
    <source>
        <dbReference type="EMBL" id="MCU9968121.1"/>
    </source>
</evidence>
<keyword evidence="2" id="KW-0812">Transmembrane</keyword>
<evidence type="ECO:0000256" key="1">
    <source>
        <dbReference type="SAM" id="MobiDB-lite"/>
    </source>
</evidence>
<protein>
    <submittedName>
        <fullName evidence="4">Uncharacterized protein</fullName>
    </submittedName>
</protein>
<reference evidence="4 5" key="1">
    <citation type="submission" date="2018-06" db="EMBL/GenBank/DDBJ databases">
        <authorList>
            <consortium name="Pathogen Informatics"/>
            <person name="Doyle S."/>
        </authorList>
    </citation>
    <scope>NUCLEOTIDE SEQUENCE [LARGE SCALE GENOMIC DNA]</scope>
    <source>
        <strain evidence="4 5">NCTC11819</strain>
    </source>
</reference>
<keyword evidence="2" id="KW-0472">Membrane</keyword>
<comment type="caution">
    <text evidence="4">The sequence shown here is derived from an EMBL/GenBank/DDBJ whole genome shotgun (WGS) entry which is preliminary data.</text>
</comment>
<dbReference type="EMBL" id="UGGQ01000006">
    <property type="protein sequence ID" value="STO17389.1"/>
    <property type="molecule type" value="Genomic_DNA"/>
</dbReference>
<name>A0A8G2M7F8_9ACTO</name>
<evidence type="ECO:0000313" key="5">
    <source>
        <dbReference type="Proteomes" id="UP000255284"/>
    </source>
</evidence>
<proteinExistence type="predicted"/>
<evidence type="ECO:0000256" key="2">
    <source>
        <dbReference type="SAM" id="Phobius"/>
    </source>
</evidence>
<feature type="region of interest" description="Disordered" evidence="1">
    <location>
        <begin position="88"/>
        <end position="111"/>
    </location>
</feature>
<dbReference type="AlphaFoldDB" id="A0A8G2M7F8"/>
<dbReference type="EMBL" id="VSZY01000002">
    <property type="protein sequence ID" value="MCU9968121.1"/>
    <property type="molecule type" value="Genomic_DNA"/>
</dbReference>
<evidence type="ECO:0000313" key="6">
    <source>
        <dbReference type="Proteomes" id="UP001209486"/>
    </source>
</evidence>
<feature type="transmembrane region" description="Helical" evidence="2">
    <location>
        <begin position="6"/>
        <end position="32"/>
    </location>
</feature>
<keyword evidence="2" id="KW-1133">Transmembrane helix</keyword>
<accession>A0A8G2M7F8</accession>